<dbReference type="STRING" id="1685010.A0O34_17535"/>
<evidence type="ECO:0000313" key="1">
    <source>
        <dbReference type="EMBL" id="ANF52208.1"/>
    </source>
</evidence>
<dbReference type="Proteomes" id="UP000077824">
    <property type="component" value="Chromosome"/>
</dbReference>
<dbReference type="AlphaFoldDB" id="A0A172XYY7"/>
<keyword evidence="2" id="KW-1185">Reference proteome</keyword>
<protein>
    <submittedName>
        <fullName evidence="1">Uncharacterized protein</fullName>
    </submittedName>
</protein>
<reference evidence="1 2" key="1">
    <citation type="submission" date="2016-04" db="EMBL/GenBank/DDBJ databases">
        <title>Complete Genome Sequence of Chryseobacterium sp. IHBB 10212.</title>
        <authorList>
            <person name="Pal M."/>
            <person name="Swarnkar M.K."/>
            <person name="Kaushal K."/>
            <person name="Chhibber S."/>
            <person name="Singh A.K."/>
            <person name="Gulati A."/>
        </authorList>
    </citation>
    <scope>NUCLEOTIDE SEQUENCE [LARGE SCALE GENOMIC DNA]</scope>
    <source>
        <strain evidence="1 2">IHBB 10212</strain>
    </source>
</reference>
<proteinExistence type="predicted"/>
<sequence length="73" mass="8715">MDQQNQKLNRKNTDIKTKLDQVLKVLPNLSQLYARGDNETKKTIMCSIFAQKLEFHETNFLTPRSTLHYLLYW</sequence>
<evidence type="ECO:0000313" key="2">
    <source>
        <dbReference type="Proteomes" id="UP000077824"/>
    </source>
</evidence>
<dbReference type="EMBL" id="CP015199">
    <property type="protein sequence ID" value="ANF52208.1"/>
    <property type="molecule type" value="Genomic_DNA"/>
</dbReference>
<accession>A0A172XYY7</accession>
<gene>
    <name evidence="1" type="ORF">A0O34_17535</name>
</gene>
<organism evidence="1 2">
    <name type="scientific">Chryseobacterium glaciei</name>
    <dbReference type="NCBI Taxonomy" id="1685010"/>
    <lineage>
        <taxon>Bacteria</taxon>
        <taxon>Pseudomonadati</taxon>
        <taxon>Bacteroidota</taxon>
        <taxon>Flavobacteriia</taxon>
        <taxon>Flavobacteriales</taxon>
        <taxon>Weeksellaceae</taxon>
        <taxon>Chryseobacterium group</taxon>
        <taxon>Chryseobacterium</taxon>
    </lineage>
</organism>
<name>A0A172XYY7_9FLAO</name>
<dbReference type="KEGG" id="chh:A0O34_17535"/>